<evidence type="ECO:0000313" key="4">
    <source>
        <dbReference type="EMBL" id="RSH84847.1"/>
    </source>
</evidence>
<feature type="region of interest" description="Disordered" evidence="2">
    <location>
        <begin position="51"/>
        <end position="92"/>
    </location>
</feature>
<evidence type="ECO:0000256" key="2">
    <source>
        <dbReference type="SAM" id="MobiDB-lite"/>
    </source>
</evidence>
<feature type="transmembrane region" description="Helical" evidence="3">
    <location>
        <begin position="103"/>
        <end position="125"/>
    </location>
</feature>
<dbReference type="AlphaFoldDB" id="A0A427Y189"/>
<dbReference type="EMBL" id="RSCE01000003">
    <property type="protein sequence ID" value="RSH84847.1"/>
    <property type="molecule type" value="Genomic_DNA"/>
</dbReference>
<comment type="caution">
    <text evidence="4">The sequence shown here is derived from an EMBL/GenBank/DDBJ whole genome shotgun (WGS) entry which is preliminary data.</text>
</comment>
<keyword evidence="3" id="KW-0472">Membrane</keyword>
<accession>A0A427Y189</accession>
<dbReference type="Proteomes" id="UP000279236">
    <property type="component" value="Unassembled WGS sequence"/>
</dbReference>
<keyword evidence="5" id="KW-1185">Reference proteome</keyword>
<keyword evidence="3" id="KW-1133">Transmembrane helix</keyword>
<dbReference type="OrthoDB" id="3359404at2759"/>
<dbReference type="RefSeq" id="XP_028478295.1">
    <property type="nucleotide sequence ID" value="XM_028621843.1"/>
</dbReference>
<sequence length="201" mass="21788">MSLRPLGLGRVVAARATLSPALARLSVQGPPSTRVSSSVATALRARSLHASSSLGRTPIQSATGSPLVPRGGALGPNTGHSSSGGSSGSGKRETAYTVWYRDIFPAAMIPIFVMSTGIFLALSLARTYLSNAKSLEESNERIAQLEIQLARLRAEAKRRQERERRERERILPFVVERVLQRVGAMGPEEEEEEIVEDRLLV</sequence>
<evidence type="ECO:0000313" key="5">
    <source>
        <dbReference type="Proteomes" id="UP000279236"/>
    </source>
</evidence>
<name>A0A427Y189_9TREE</name>
<keyword evidence="1" id="KW-0175">Coiled coil</keyword>
<reference evidence="4 5" key="1">
    <citation type="submission" date="2018-11" db="EMBL/GenBank/DDBJ databases">
        <title>Genome sequence of Apiotrichum porosum DSM 27194.</title>
        <authorList>
            <person name="Aliyu H."/>
            <person name="Gorte O."/>
            <person name="Ochsenreither K."/>
        </authorList>
    </citation>
    <scope>NUCLEOTIDE SEQUENCE [LARGE SCALE GENOMIC DNA]</scope>
    <source>
        <strain evidence="4 5">DSM 27194</strain>
    </source>
</reference>
<organism evidence="4 5">
    <name type="scientific">Apiotrichum porosum</name>
    <dbReference type="NCBI Taxonomy" id="105984"/>
    <lineage>
        <taxon>Eukaryota</taxon>
        <taxon>Fungi</taxon>
        <taxon>Dikarya</taxon>
        <taxon>Basidiomycota</taxon>
        <taxon>Agaricomycotina</taxon>
        <taxon>Tremellomycetes</taxon>
        <taxon>Trichosporonales</taxon>
        <taxon>Trichosporonaceae</taxon>
        <taxon>Apiotrichum</taxon>
    </lineage>
</organism>
<proteinExistence type="predicted"/>
<gene>
    <name evidence="4" type="ORF">EHS24_006379</name>
</gene>
<evidence type="ECO:0000256" key="3">
    <source>
        <dbReference type="SAM" id="Phobius"/>
    </source>
</evidence>
<evidence type="ECO:0000256" key="1">
    <source>
        <dbReference type="SAM" id="Coils"/>
    </source>
</evidence>
<protein>
    <submittedName>
        <fullName evidence="4">Uncharacterized protein</fullName>
    </submittedName>
</protein>
<feature type="coiled-coil region" evidence="1">
    <location>
        <begin position="135"/>
        <end position="169"/>
    </location>
</feature>
<dbReference type="GeneID" id="39590922"/>
<keyword evidence="3" id="KW-0812">Transmembrane</keyword>